<comment type="similarity">
    <text evidence="10 11">Belongs to the phosphoglycerate kinase family.</text>
</comment>
<dbReference type="EC" id="2.7.2.3" evidence="3 10"/>
<reference evidence="12 13" key="1">
    <citation type="submission" date="2016-10" db="EMBL/GenBank/DDBJ databases">
        <authorList>
            <person name="Varghese N."/>
            <person name="Submissions S."/>
        </authorList>
    </citation>
    <scope>NUCLEOTIDE SEQUENCE [LARGE SCALE GENOMIC DNA]</scope>
    <source>
        <strain evidence="12 13">ATCC 19403</strain>
    </source>
</reference>
<evidence type="ECO:0000256" key="4">
    <source>
        <dbReference type="ARBA" id="ARBA00016471"/>
    </source>
</evidence>
<evidence type="ECO:0000313" key="13">
    <source>
        <dbReference type="Proteomes" id="UP000198970"/>
    </source>
</evidence>
<feature type="binding site" evidence="10">
    <location>
        <position position="301"/>
    </location>
    <ligand>
        <name>ATP</name>
        <dbReference type="ChEBI" id="CHEBI:30616"/>
    </ligand>
</feature>
<evidence type="ECO:0000256" key="2">
    <source>
        <dbReference type="ARBA" id="ARBA00004838"/>
    </source>
</evidence>
<feature type="binding site" evidence="10">
    <location>
        <position position="161"/>
    </location>
    <ligand>
        <name>substrate</name>
    </ligand>
</feature>
<feature type="binding site" evidence="10">
    <location>
        <position position="38"/>
    </location>
    <ligand>
        <name>substrate</name>
    </ligand>
</feature>
<feature type="binding site" evidence="10">
    <location>
        <begin position="359"/>
        <end position="362"/>
    </location>
    <ligand>
        <name>ATP</name>
        <dbReference type="ChEBI" id="CHEBI:30616"/>
    </ligand>
</feature>
<protein>
    <recommendedName>
        <fullName evidence="4 10">Phosphoglycerate kinase</fullName>
        <ecNumber evidence="3 10">2.7.2.3</ecNumber>
    </recommendedName>
</protein>
<keyword evidence="5 10" id="KW-0808">Transferase</keyword>
<evidence type="ECO:0000256" key="10">
    <source>
        <dbReference type="HAMAP-Rule" id="MF_00145"/>
    </source>
</evidence>
<dbReference type="HAMAP" id="MF_00145">
    <property type="entry name" value="Phosphoglyc_kinase"/>
    <property type="match status" value="1"/>
</dbReference>
<feature type="binding site" evidence="10">
    <location>
        <begin position="61"/>
        <end position="64"/>
    </location>
    <ligand>
        <name>substrate</name>
    </ligand>
</feature>
<evidence type="ECO:0000256" key="5">
    <source>
        <dbReference type="ARBA" id="ARBA00022679"/>
    </source>
</evidence>
<keyword evidence="6 10" id="KW-0547">Nucleotide-binding</keyword>
<feature type="binding site" evidence="10">
    <location>
        <position position="212"/>
    </location>
    <ligand>
        <name>ATP</name>
        <dbReference type="ChEBI" id="CHEBI:30616"/>
    </ligand>
</feature>
<gene>
    <name evidence="10" type="primary">pgk</name>
    <name evidence="12" type="ORF">SAMN02745906_4839</name>
</gene>
<evidence type="ECO:0000256" key="6">
    <source>
        <dbReference type="ARBA" id="ARBA00022741"/>
    </source>
</evidence>
<keyword evidence="7 10" id="KW-0418">Kinase</keyword>
<evidence type="ECO:0000256" key="1">
    <source>
        <dbReference type="ARBA" id="ARBA00000642"/>
    </source>
</evidence>
<keyword evidence="13" id="KW-1185">Reference proteome</keyword>
<dbReference type="RefSeq" id="WP_054791530.1">
    <property type="nucleotide sequence ID" value="NZ_LT630003.1"/>
</dbReference>
<evidence type="ECO:0000256" key="11">
    <source>
        <dbReference type="RuleBase" id="RU000532"/>
    </source>
</evidence>
<evidence type="ECO:0000256" key="8">
    <source>
        <dbReference type="ARBA" id="ARBA00022840"/>
    </source>
</evidence>
<name>A0ABY1CK26_9FIRM</name>
<keyword evidence="8 10" id="KW-0067">ATP-binding</keyword>
<comment type="catalytic activity">
    <reaction evidence="1 10 11">
        <text>(2R)-3-phosphoglycerate + ATP = (2R)-3-phospho-glyceroyl phosphate + ADP</text>
        <dbReference type="Rhea" id="RHEA:14801"/>
        <dbReference type="ChEBI" id="CHEBI:30616"/>
        <dbReference type="ChEBI" id="CHEBI:57604"/>
        <dbReference type="ChEBI" id="CHEBI:58272"/>
        <dbReference type="ChEBI" id="CHEBI:456216"/>
        <dbReference type="EC" id="2.7.2.3"/>
    </reaction>
</comment>
<evidence type="ECO:0000256" key="3">
    <source>
        <dbReference type="ARBA" id="ARBA00013061"/>
    </source>
</evidence>
<dbReference type="Pfam" id="PF00162">
    <property type="entry name" value="PGK"/>
    <property type="match status" value="1"/>
</dbReference>
<dbReference type="PIRSF" id="PIRSF000724">
    <property type="entry name" value="Pgk"/>
    <property type="match status" value="1"/>
</dbReference>
<dbReference type="GO" id="GO:0016301">
    <property type="term" value="F:kinase activity"/>
    <property type="evidence" value="ECO:0007669"/>
    <property type="project" value="UniProtKB-KW"/>
</dbReference>
<accession>A0ABY1CK26</accession>
<evidence type="ECO:0000313" key="12">
    <source>
        <dbReference type="EMBL" id="SEU08821.1"/>
    </source>
</evidence>
<comment type="pathway">
    <text evidence="2 10">Carbohydrate degradation; glycolysis; pyruvate from D-glyceraldehyde 3-phosphate: step 2/5.</text>
</comment>
<sequence>MLNKKTVDDLSGLQGKKVLVRCDFNVPLKDGVIQNFNRIDGAVPTIKKLLDQGAKVILCSHLGKPKGEPLPELSLEPVAPALSERLGVEVKFVNDPKVTGPETRKIAEELKDGEVLLLQNTRYRVEETKYGKDESADEYAKELASLCDGIFVNDAFGTAHRAHCSNVGVTKYTTTNVVGYLMEKEIKFLGQAVENPVRPFVAILGGAKVSDKINVINNLLDKVDTLIIGGGMAYTFAKAQGKEIGNSLCEEDKLDYALEMIKKAEDKGVKLLLPVDNLEGKEFSNDTERKVVSEIDPGWSGFDIGPKSIELFKDALKGAKTVVWNGPMGVFEFSNFAEGTLEVCRAVAELSDATTVIGGGDSVNAVKRLGFADKMTHISTGGGASLEFLEGKELPGVAAADNK</sequence>
<feature type="binding site" evidence="10">
    <location>
        <position position="122"/>
    </location>
    <ligand>
        <name>substrate</name>
    </ligand>
</feature>
<evidence type="ECO:0000256" key="9">
    <source>
        <dbReference type="ARBA" id="ARBA00023152"/>
    </source>
</evidence>
<keyword evidence="9 10" id="KW-0324">Glycolysis</keyword>
<proteinExistence type="inferred from homology"/>
<dbReference type="EMBL" id="LT630003">
    <property type="protein sequence ID" value="SEU08821.1"/>
    <property type="molecule type" value="Genomic_DNA"/>
</dbReference>
<dbReference type="InterPro" id="IPR015911">
    <property type="entry name" value="Phosphoglycerate_kinase_CS"/>
</dbReference>
<evidence type="ECO:0000256" key="7">
    <source>
        <dbReference type="ARBA" id="ARBA00022777"/>
    </source>
</evidence>
<dbReference type="PANTHER" id="PTHR11406:SF23">
    <property type="entry name" value="PHOSPHOGLYCERATE KINASE 1, CHLOROPLASTIC-RELATED"/>
    <property type="match status" value="1"/>
</dbReference>
<dbReference type="CDD" id="cd00318">
    <property type="entry name" value="Phosphoglycerate_kinase"/>
    <property type="match status" value="1"/>
</dbReference>
<feature type="binding site" evidence="10">
    <location>
        <begin position="23"/>
        <end position="25"/>
    </location>
    <ligand>
        <name>substrate</name>
    </ligand>
</feature>
<dbReference type="InterPro" id="IPR001576">
    <property type="entry name" value="Phosphoglycerate_kinase"/>
</dbReference>
<dbReference type="InterPro" id="IPR036043">
    <property type="entry name" value="Phosphoglycerate_kinase_sf"/>
</dbReference>
<dbReference type="PROSITE" id="PS00111">
    <property type="entry name" value="PGLYCERATE_KINASE"/>
    <property type="match status" value="1"/>
</dbReference>
<dbReference type="InterPro" id="IPR015824">
    <property type="entry name" value="Phosphoglycerate_kinase_N"/>
</dbReference>
<comment type="subcellular location">
    <subcellularLocation>
        <location evidence="10">Cytoplasm</location>
    </subcellularLocation>
</comment>
<comment type="subunit">
    <text evidence="10">Monomer.</text>
</comment>
<keyword evidence="10" id="KW-0963">Cytoplasm</keyword>
<dbReference type="PANTHER" id="PTHR11406">
    <property type="entry name" value="PHOSPHOGLYCERATE KINASE"/>
    <property type="match status" value="1"/>
</dbReference>
<organism evidence="12 13">
    <name type="scientific">Lacrimispora sphenoides JCM 1415</name>
    <dbReference type="NCBI Taxonomy" id="1297793"/>
    <lineage>
        <taxon>Bacteria</taxon>
        <taxon>Bacillati</taxon>
        <taxon>Bacillota</taxon>
        <taxon>Clostridia</taxon>
        <taxon>Lachnospirales</taxon>
        <taxon>Lachnospiraceae</taxon>
        <taxon>Lacrimispora</taxon>
    </lineage>
</organism>
<feature type="binding site" evidence="10">
    <location>
        <position position="332"/>
    </location>
    <ligand>
        <name>ATP</name>
        <dbReference type="ChEBI" id="CHEBI:30616"/>
    </ligand>
</feature>
<dbReference type="Gene3D" id="3.40.50.1260">
    <property type="entry name" value="Phosphoglycerate kinase, N-terminal domain"/>
    <property type="match status" value="2"/>
</dbReference>
<dbReference type="SUPFAM" id="SSF53748">
    <property type="entry name" value="Phosphoglycerate kinase"/>
    <property type="match status" value="1"/>
</dbReference>
<dbReference type="Proteomes" id="UP000198970">
    <property type="component" value="Chromosome I"/>
</dbReference>
<dbReference type="PRINTS" id="PR00477">
    <property type="entry name" value="PHGLYCKINASE"/>
</dbReference>